<dbReference type="OrthoDB" id="3529261at2759"/>
<protein>
    <submittedName>
        <fullName evidence="1">Uncharacterized protein</fullName>
    </submittedName>
</protein>
<evidence type="ECO:0000313" key="1">
    <source>
        <dbReference type="EMBL" id="OWP02433.1"/>
    </source>
</evidence>
<gene>
    <name evidence="1" type="ORF">B2J93_3221</name>
</gene>
<accession>A0A218Z4I1</accession>
<organism evidence="1 2">
    <name type="scientific">Diplocarpon coronariae</name>
    <dbReference type="NCBI Taxonomy" id="2795749"/>
    <lineage>
        <taxon>Eukaryota</taxon>
        <taxon>Fungi</taxon>
        <taxon>Dikarya</taxon>
        <taxon>Ascomycota</taxon>
        <taxon>Pezizomycotina</taxon>
        <taxon>Leotiomycetes</taxon>
        <taxon>Helotiales</taxon>
        <taxon>Drepanopezizaceae</taxon>
        <taxon>Diplocarpon</taxon>
    </lineage>
</organism>
<dbReference type="Proteomes" id="UP000242519">
    <property type="component" value="Unassembled WGS sequence"/>
</dbReference>
<proteinExistence type="predicted"/>
<comment type="caution">
    <text evidence="1">The sequence shown here is derived from an EMBL/GenBank/DDBJ whole genome shotgun (WGS) entry which is preliminary data.</text>
</comment>
<name>A0A218Z4I1_9HELO</name>
<dbReference type="InParanoid" id="A0A218Z4I1"/>
<dbReference type="EMBL" id="MZNU01000236">
    <property type="protein sequence ID" value="OWP02433.1"/>
    <property type="molecule type" value="Genomic_DNA"/>
</dbReference>
<dbReference type="STRING" id="503106.A0A218Z4I1"/>
<evidence type="ECO:0000313" key="2">
    <source>
        <dbReference type="Proteomes" id="UP000242519"/>
    </source>
</evidence>
<keyword evidence="2" id="KW-1185">Reference proteome</keyword>
<dbReference type="AlphaFoldDB" id="A0A218Z4I1"/>
<reference evidence="1 2" key="1">
    <citation type="submission" date="2017-04" db="EMBL/GenBank/DDBJ databases">
        <title>Draft genome sequence of Marssonina coronaria NL1: causal agent of apple blotch.</title>
        <authorList>
            <person name="Cheng Q."/>
        </authorList>
    </citation>
    <scope>NUCLEOTIDE SEQUENCE [LARGE SCALE GENOMIC DNA]</scope>
    <source>
        <strain evidence="1 2">NL1</strain>
    </source>
</reference>
<sequence>MPPACFLVPTTSLKRAPILRTHAWIPLGHTPAEVRARLLSNETSAVATSVGRFYHRGFQDLALRVAGQTPEDLLEAYFHSFNSLFFFNALTVEFCRFTLMPRLSEQWRTNFGARGESRRGVLLKREQEGLESRAEIEVGILVFERPELVDDEERLRSYLGAMLREMIWAFVVVYTCCCPICEDGDGGRCRQETWRAVAVRVELFAKEKLSLDLNVIGDGV</sequence>